<evidence type="ECO:0000256" key="3">
    <source>
        <dbReference type="ARBA" id="ARBA00022679"/>
    </source>
</evidence>
<dbReference type="InterPro" id="IPR036631">
    <property type="entry name" value="MGMT_N_sf"/>
</dbReference>
<protein>
    <recommendedName>
        <fullName evidence="6">Methylated-DNA--protein-cysteine methyltransferase</fullName>
        <ecNumber evidence="6">2.1.1.63</ecNumber>
    </recommendedName>
    <alternativeName>
        <fullName evidence="6">6-O-methylguanine-DNA methyltransferase</fullName>
        <shortName evidence="6">MGMT</shortName>
    </alternativeName>
    <alternativeName>
        <fullName evidence="6">O-6-methylguanine-DNA-alkyltransferase</fullName>
    </alternativeName>
</protein>
<dbReference type="InterPro" id="IPR036388">
    <property type="entry name" value="WH-like_DNA-bd_sf"/>
</dbReference>
<feature type="active site" description="Nucleophile; methyl group acceptor" evidence="6">
    <location>
        <position position="140"/>
    </location>
</feature>
<sequence>MTRPARLFLDRLPSPIGDLLIVADETGLLRAVDFHDFEPRMRRLARLHYGDLALEPGPAPAAIRAAFTHYFEGATNALSRLAWATNGTPFQQAVWTALTQIPAGQTMTYSELARRAGRPSAVRAAGAANGANPLSLVAPCHRVIGSNGALTGYAGGIDRKRWLLTHEGAL</sequence>
<dbReference type="InterPro" id="IPR023546">
    <property type="entry name" value="MGMT"/>
</dbReference>
<reference evidence="8 9" key="1">
    <citation type="submission" date="2017-03" db="EMBL/GenBank/DDBJ databases">
        <title>Lifting the veil on microbial sulfur biogeochemistry in mining wastewaters.</title>
        <authorList>
            <person name="Kantor R.S."/>
            <person name="Colenbrander Nelson T."/>
            <person name="Marshall S."/>
            <person name="Bennett D."/>
            <person name="Apte S."/>
            <person name="Camacho D."/>
            <person name="Thomas B.C."/>
            <person name="Warren L.A."/>
            <person name="Banfield J.F."/>
        </authorList>
    </citation>
    <scope>NUCLEOTIDE SEQUENCE [LARGE SCALE GENOMIC DNA]</scope>
    <source>
        <strain evidence="8">32-67-7</strain>
    </source>
</reference>
<evidence type="ECO:0000256" key="4">
    <source>
        <dbReference type="ARBA" id="ARBA00022763"/>
    </source>
</evidence>
<proteinExistence type="inferred from homology"/>
<dbReference type="Proteomes" id="UP000215616">
    <property type="component" value="Unassembled WGS sequence"/>
</dbReference>
<dbReference type="SUPFAM" id="SSF46767">
    <property type="entry name" value="Methylated DNA-protein cysteine methyltransferase, C-terminal domain"/>
    <property type="match status" value="1"/>
</dbReference>
<evidence type="ECO:0000256" key="6">
    <source>
        <dbReference type="HAMAP-Rule" id="MF_00772"/>
    </source>
</evidence>
<name>A0A258CZ42_CAUVI</name>
<evidence type="ECO:0000259" key="7">
    <source>
        <dbReference type="Pfam" id="PF01035"/>
    </source>
</evidence>
<dbReference type="GO" id="GO:0005737">
    <property type="term" value="C:cytoplasm"/>
    <property type="evidence" value="ECO:0007669"/>
    <property type="project" value="UniProtKB-SubCell"/>
</dbReference>
<keyword evidence="1 6" id="KW-0963">Cytoplasm</keyword>
<dbReference type="InterPro" id="IPR036217">
    <property type="entry name" value="MethylDNA_cys_MeTrfase_DNAb"/>
</dbReference>
<dbReference type="HAMAP" id="MF_00772">
    <property type="entry name" value="OGT"/>
    <property type="match status" value="1"/>
</dbReference>
<comment type="catalytic activity">
    <reaction evidence="6">
        <text>a 6-O-methyl-2'-deoxyguanosine in DNA + L-cysteinyl-[protein] = S-methyl-L-cysteinyl-[protein] + a 2'-deoxyguanosine in DNA</text>
        <dbReference type="Rhea" id="RHEA:24000"/>
        <dbReference type="Rhea" id="RHEA-COMP:10131"/>
        <dbReference type="Rhea" id="RHEA-COMP:10132"/>
        <dbReference type="Rhea" id="RHEA-COMP:11367"/>
        <dbReference type="Rhea" id="RHEA-COMP:11368"/>
        <dbReference type="ChEBI" id="CHEBI:29950"/>
        <dbReference type="ChEBI" id="CHEBI:82612"/>
        <dbReference type="ChEBI" id="CHEBI:85445"/>
        <dbReference type="ChEBI" id="CHEBI:85448"/>
        <dbReference type="EC" id="2.1.1.63"/>
    </reaction>
</comment>
<evidence type="ECO:0000256" key="5">
    <source>
        <dbReference type="ARBA" id="ARBA00023204"/>
    </source>
</evidence>
<dbReference type="SUPFAM" id="SSF53155">
    <property type="entry name" value="Methylated DNA-protein cysteine methyltransferase domain"/>
    <property type="match status" value="1"/>
</dbReference>
<dbReference type="GO" id="GO:0006307">
    <property type="term" value="P:DNA alkylation repair"/>
    <property type="evidence" value="ECO:0007669"/>
    <property type="project" value="UniProtKB-UniRule"/>
</dbReference>
<dbReference type="GO" id="GO:0032259">
    <property type="term" value="P:methylation"/>
    <property type="evidence" value="ECO:0007669"/>
    <property type="project" value="UniProtKB-KW"/>
</dbReference>
<comment type="similarity">
    <text evidence="6">Belongs to the MGMT family.</text>
</comment>
<comment type="caution">
    <text evidence="8">The sequence shown here is derived from an EMBL/GenBank/DDBJ whole genome shotgun (WGS) entry which is preliminary data.</text>
</comment>
<comment type="subcellular location">
    <subcellularLocation>
        <location evidence="6">Cytoplasm</location>
    </subcellularLocation>
</comment>
<dbReference type="AlphaFoldDB" id="A0A258CZ42"/>
<dbReference type="GO" id="GO:0003908">
    <property type="term" value="F:methylated-DNA-[protein]-cysteine S-methyltransferase activity"/>
    <property type="evidence" value="ECO:0007669"/>
    <property type="project" value="UniProtKB-UniRule"/>
</dbReference>
<keyword evidence="3 6" id="KW-0808">Transferase</keyword>
<dbReference type="EC" id="2.1.1.63" evidence="6"/>
<comment type="miscellaneous">
    <text evidence="6">This enzyme catalyzes only one turnover and therefore is not strictly catalytic. According to one definition, an enzyme is a biocatalyst that acts repeatedly and over many reaction cycles.</text>
</comment>
<dbReference type="Gene3D" id="1.10.10.10">
    <property type="entry name" value="Winged helix-like DNA-binding domain superfamily/Winged helix DNA-binding domain"/>
    <property type="match status" value="1"/>
</dbReference>
<keyword evidence="5 6" id="KW-0234">DNA repair</keyword>
<gene>
    <name evidence="8" type="ORF">B7Z12_16280</name>
</gene>
<dbReference type="Pfam" id="PF01035">
    <property type="entry name" value="DNA_binding_1"/>
    <property type="match status" value="1"/>
</dbReference>
<evidence type="ECO:0000256" key="1">
    <source>
        <dbReference type="ARBA" id="ARBA00022490"/>
    </source>
</evidence>
<keyword evidence="2 6" id="KW-0489">Methyltransferase</keyword>
<evidence type="ECO:0000313" key="9">
    <source>
        <dbReference type="Proteomes" id="UP000215616"/>
    </source>
</evidence>
<dbReference type="PANTHER" id="PTHR10815:SF5">
    <property type="entry name" value="METHYLATED-DNA--PROTEIN-CYSTEINE METHYLTRANSFERASE"/>
    <property type="match status" value="1"/>
</dbReference>
<keyword evidence="4 6" id="KW-0227">DNA damage</keyword>
<dbReference type="EMBL" id="NCDQ01000319">
    <property type="protein sequence ID" value="OYX00353.1"/>
    <property type="molecule type" value="Genomic_DNA"/>
</dbReference>
<dbReference type="NCBIfam" id="TIGR00589">
    <property type="entry name" value="ogt"/>
    <property type="match status" value="1"/>
</dbReference>
<comment type="function">
    <text evidence="6">Involved in the cellular defense against the biological effects of O6-methylguanine (O6-MeG) and O4-methylthymine (O4-MeT) in DNA. Repairs the methylated nucleobase in DNA by stoichiometrically transferring the methyl group to a cysteine residue in the enzyme. This is a suicide reaction: the enzyme is irreversibly inactivated.</text>
</comment>
<dbReference type="InterPro" id="IPR014048">
    <property type="entry name" value="MethylDNA_cys_MeTrfase_DNA-bd"/>
</dbReference>
<dbReference type="CDD" id="cd06445">
    <property type="entry name" value="ATase"/>
    <property type="match status" value="1"/>
</dbReference>
<dbReference type="FunFam" id="1.10.10.10:FF:000337">
    <property type="entry name" value="Methylated-DNA--protein-cysteine methyltransferase"/>
    <property type="match status" value="1"/>
</dbReference>
<comment type="catalytic activity">
    <reaction evidence="6">
        <text>a 4-O-methyl-thymidine in DNA + L-cysteinyl-[protein] = a thymidine in DNA + S-methyl-L-cysteinyl-[protein]</text>
        <dbReference type="Rhea" id="RHEA:53428"/>
        <dbReference type="Rhea" id="RHEA-COMP:10131"/>
        <dbReference type="Rhea" id="RHEA-COMP:10132"/>
        <dbReference type="Rhea" id="RHEA-COMP:13555"/>
        <dbReference type="Rhea" id="RHEA-COMP:13556"/>
        <dbReference type="ChEBI" id="CHEBI:29950"/>
        <dbReference type="ChEBI" id="CHEBI:82612"/>
        <dbReference type="ChEBI" id="CHEBI:137386"/>
        <dbReference type="ChEBI" id="CHEBI:137387"/>
        <dbReference type="EC" id="2.1.1.63"/>
    </reaction>
</comment>
<accession>A0A258CZ42</accession>
<evidence type="ECO:0000256" key="2">
    <source>
        <dbReference type="ARBA" id="ARBA00022603"/>
    </source>
</evidence>
<evidence type="ECO:0000313" key="8">
    <source>
        <dbReference type="EMBL" id="OYX00353.1"/>
    </source>
</evidence>
<feature type="domain" description="Methylated-DNA-[protein]-cysteine S-methyltransferase DNA binding" evidence="7">
    <location>
        <begin position="89"/>
        <end position="169"/>
    </location>
</feature>
<dbReference type="PANTHER" id="PTHR10815">
    <property type="entry name" value="METHYLATED-DNA--PROTEIN-CYSTEINE METHYLTRANSFERASE"/>
    <property type="match status" value="1"/>
</dbReference>
<organism evidence="8 9">
    <name type="scientific">Caulobacter vibrioides</name>
    <name type="common">Caulobacter crescentus</name>
    <dbReference type="NCBI Taxonomy" id="155892"/>
    <lineage>
        <taxon>Bacteria</taxon>
        <taxon>Pseudomonadati</taxon>
        <taxon>Pseudomonadota</taxon>
        <taxon>Alphaproteobacteria</taxon>
        <taxon>Caulobacterales</taxon>
        <taxon>Caulobacteraceae</taxon>
        <taxon>Caulobacter</taxon>
    </lineage>
</organism>